<evidence type="ECO:0000313" key="2">
    <source>
        <dbReference type="Proteomes" id="UP001055811"/>
    </source>
</evidence>
<proteinExistence type="predicted"/>
<gene>
    <name evidence="1" type="ORF">L2E82_30139</name>
</gene>
<keyword evidence="2" id="KW-1185">Reference proteome</keyword>
<reference evidence="1 2" key="2">
    <citation type="journal article" date="2022" name="Mol. Ecol. Resour.">
        <title>The genomes of chicory, endive, great burdock and yacon provide insights into Asteraceae paleo-polyploidization history and plant inulin production.</title>
        <authorList>
            <person name="Fan W."/>
            <person name="Wang S."/>
            <person name="Wang H."/>
            <person name="Wang A."/>
            <person name="Jiang F."/>
            <person name="Liu H."/>
            <person name="Zhao H."/>
            <person name="Xu D."/>
            <person name="Zhang Y."/>
        </authorList>
    </citation>
    <scope>NUCLEOTIDE SEQUENCE [LARGE SCALE GENOMIC DNA]</scope>
    <source>
        <strain evidence="2">cv. Punajuju</strain>
        <tissue evidence="1">Leaves</tissue>
    </source>
</reference>
<accession>A0ACB9CZZ0</accession>
<evidence type="ECO:0000313" key="1">
    <source>
        <dbReference type="EMBL" id="KAI3739728.1"/>
    </source>
</evidence>
<organism evidence="1 2">
    <name type="scientific">Cichorium intybus</name>
    <name type="common">Chicory</name>
    <dbReference type="NCBI Taxonomy" id="13427"/>
    <lineage>
        <taxon>Eukaryota</taxon>
        <taxon>Viridiplantae</taxon>
        <taxon>Streptophyta</taxon>
        <taxon>Embryophyta</taxon>
        <taxon>Tracheophyta</taxon>
        <taxon>Spermatophyta</taxon>
        <taxon>Magnoliopsida</taxon>
        <taxon>eudicotyledons</taxon>
        <taxon>Gunneridae</taxon>
        <taxon>Pentapetalae</taxon>
        <taxon>asterids</taxon>
        <taxon>campanulids</taxon>
        <taxon>Asterales</taxon>
        <taxon>Asteraceae</taxon>
        <taxon>Cichorioideae</taxon>
        <taxon>Cichorieae</taxon>
        <taxon>Cichoriinae</taxon>
        <taxon>Cichorium</taxon>
    </lineage>
</organism>
<name>A0ACB9CZZ0_CICIN</name>
<reference evidence="2" key="1">
    <citation type="journal article" date="2022" name="Mol. Ecol. Resour.">
        <title>The genomes of chicory, endive, great burdock and yacon provide insights into Asteraceae palaeo-polyploidization history and plant inulin production.</title>
        <authorList>
            <person name="Fan W."/>
            <person name="Wang S."/>
            <person name="Wang H."/>
            <person name="Wang A."/>
            <person name="Jiang F."/>
            <person name="Liu H."/>
            <person name="Zhao H."/>
            <person name="Xu D."/>
            <person name="Zhang Y."/>
        </authorList>
    </citation>
    <scope>NUCLEOTIDE SEQUENCE [LARGE SCALE GENOMIC DNA]</scope>
    <source>
        <strain evidence="2">cv. Punajuju</strain>
    </source>
</reference>
<comment type="caution">
    <text evidence="1">The sequence shown here is derived from an EMBL/GenBank/DDBJ whole genome shotgun (WGS) entry which is preliminary data.</text>
</comment>
<dbReference type="EMBL" id="CM042013">
    <property type="protein sequence ID" value="KAI3739728.1"/>
    <property type="molecule type" value="Genomic_DNA"/>
</dbReference>
<sequence length="457" mass="51679">MNAKFEMSDLGLLTYYLGIEVCQHEGKITLKQEAYAKNLLSKTRMLDCNPTKSPMEHKLKLRKDEEGESVNPTEYRSLVGGLRYLTHTRPDISFAVGIVSRFMEKPMMKHLQAVKAILRYVKGTLDFGLTYVKGEKEVKIVGFTDSDLANDINDRKSTGGMAFYVNENLITWASQKQKCVALSSCEAEFMAATLAACQGVWLRRLLSEITGQKVPPVVLSVDNRSALDLMKNPVFHGRSKHIDIRFHFIRECVENGEIIVKHVSSDEQKADILTKPLGRVKHEKMRNLLGIKKCSIELQDVRLLREEKIIVGDLSDEEIVKLFNGMGRSQGKMSVESELRKTVYKLNKVYESMPRVWVQRTAEKEFRLLAKIITASPAPNIESSNLCSLAIHILLAHTLLEGNETPNNAIEIMMFNMASNYVSGFWKFCIHRLANYDAIIVKALNMSLPPPDPDLKA</sequence>
<protein>
    <submittedName>
        <fullName evidence="1">Uncharacterized protein</fullName>
    </submittedName>
</protein>
<dbReference type="Proteomes" id="UP001055811">
    <property type="component" value="Linkage Group LG05"/>
</dbReference>